<evidence type="ECO:0000313" key="2">
    <source>
        <dbReference type="Proteomes" id="UP000626220"/>
    </source>
</evidence>
<organism evidence="1 2">
    <name type="scientific">Seohaeicola zhoushanensis</name>
    <dbReference type="NCBI Taxonomy" id="1569283"/>
    <lineage>
        <taxon>Bacteria</taxon>
        <taxon>Pseudomonadati</taxon>
        <taxon>Pseudomonadota</taxon>
        <taxon>Alphaproteobacteria</taxon>
        <taxon>Rhodobacterales</taxon>
        <taxon>Roseobacteraceae</taxon>
        <taxon>Seohaeicola</taxon>
    </lineage>
</organism>
<accession>A0A8J3GTF9</accession>
<dbReference type="Proteomes" id="UP000626220">
    <property type="component" value="Unassembled WGS sequence"/>
</dbReference>
<dbReference type="EMBL" id="BNCJ01000001">
    <property type="protein sequence ID" value="GHF33159.1"/>
    <property type="molecule type" value="Genomic_DNA"/>
</dbReference>
<dbReference type="RefSeq" id="WP_189678042.1">
    <property type="nucleotide sequence ID" value="NZ_BNCJ01000001.1"/>
</dbReference>
<sequence length="108" mass="12173">MDEQRLTLHDHELAAVLTAVVTERAPRADREAYMLDRLRRAASNANAENRRVRPMIDAAALFGSVRDSNDRCAAHLRASAAVCDFFYWRSLIIMDEITARQSQNRGAA</sequence>
<dbReference type="AlphaFoldDB" id="A0A8J3GTF9"/>
<protein>
    <submittedName>
        <fullName evidence="1">Uncharacterized protein</fullName>
    </submittedName>
</protein>
<reference evidence="1" key="1">
    <citation type="journal article" date="2014" name="Int. J. Syst. Evol. Microbiol.">
        <title>Complete genome sequence of Corynebacterium casei LMG S-19264T (=DSM 44701T), isolated from a smear-ripened cheese.</title>
        <authorList>
            <consortium name="US DOE Joint Genome Institute (JGI-PGF)"/>
            <person name="Walter F."/>
            <person name="Albersmeier A."/>
            <person name="Kalinowski J."/>
            <person name="Ruckert C."/>
        </authorList>
    </citation>
    <scope>NUCLEOTIDE SEQUENCE</scope>
    <source>
        <strain evidence="1">KCTC 42650</strain>
    </source>
</reference>
<reference evidence="1" key="2">
    <citation type="submission" date="2020-09" db="EMBL/GenBank/DDBJ databases">
        <authorList>
            <person name="Sun Q."/>
            <person name="Kim S."/>
        </authorList>
    </citation>
    <scope>NUCLEOTIDE SEQUENCE</scope>
    <source>
        <strain evidence="1">KCTC 42650</strain>
    </source>
</reference>
<evidence type="ECO:0000313" key="1">
    <source>
        <dbReference type="EMBL" id="GHF33159.1"/>
    </source>
</evidence>
<name>A0A8J3GTF9_9RHOB</name>
<gene>
    <name evidence="1" type="ORF">GCM10017056_00710</name>
</gene>
<proteinExistence type="predicted"/>
<comment type="caution">
    <text evidence="1">The sequence shown here is derived from an EMBL/GenBank/DDBJ whole genome shotgun (WGS) entry which is preliminary data.</text>
</comment>
<keyword evidence="2" id="KW-1185">Reference proteome</keyword>